<sequence length="64" mass="7502">MMNCQQATRLMSEAQERPLSFKEQAELKVHTLICSGCRQFGEQMQLLRRFSKASRPQNKDNSKR</sequence>
<evidence type="ECO:0000313" key="2">
    <source>
        <dbReference type="EMBL" id="UXD85950.1"/>
    </source>
</evidence>
<proteinExistence type="predicted"/>
<keyword evidence="3" id="KW-1185">Reference proteome</keyword>
<reference evidence="3" key="1">
    <citation type="submission" date="2020-06" db="EMBL/GenBank/DDBJ databases">
        <title>Thalassolituus marinus alknpb1M-1, a hydrocarbon-degrading bacterium isolated from the deep-sea overlying water using an in-situ strategy from the South China Sea basin.</title>
        <authorList>
            <person name="Dong C."/>
            <person name="Chen Y."/>
            <person name="Shao Z."/>
        </authorList>
    </citation>
    <scope>NUCLEOTIDE SEQUENCE [LARGE SCALE GENOMIC DNA]</scope>
    <source>
        <strain evidence="3">alknpb1M-1</strain>
    </source>
</reference>
<dbReference type="InterPro" id="IPR027383">
    <property type="entry name" value="Znf_put"/>
</dbReference>
<accession>A0ABY6A5D1</accession>
<gene>
    <name evidence="2" type="ORF">HUF19_00115</name>
</gene>
<evidence type="ECO:0000259" key="1">
    <source>
        <dbReference type="Pfam" id="PF13490"/>
    </source>
</evidence>
<name>A0ABY6A5D1_9GAMM</name>
<dbReference type="Proteomes" id="UP001065322">
    <property type="component" value="Chromosome"/>
</dbReference>
<organism evidence="2 3">
    <name type="scientific">Thalassolituus hydrocarboniclasticus</name>
    <dbReference type="NCBI Taxonomy" id="2742796"/>
    <lineage>
        <taxon>Bacteria</taxon>
        <taxon>Pseudomonadati</taxon>
        <taxon>Pseudomonadota</taxon>
        <taxon>Gammaproteobacteria</taxon>
        <taxon>Oceanospirillales</taxon>
        <taxon>Oceanospirillaceae</taxon>
        <taxon>Thalassolituus</taxon>
    </lineage>
</organism>
<feature type="domain" description="Putative zinc-finger" evidence="1">
    <location>
        <begin position="4"/>
        <end position="38"/>
    </location>
</feature>
<dbReference type="EMBL" id="CP054475">
    <property type="protein sequence ID" value="UXD85950.1"/>
    <property type="molecule type" value="Genomic_DNA"/>
</dbReference>
<evidence type="ECO:0000313" key="3">
    <source>
        <dbReference type="Proteomes" id="UP001065322"/>
    </source>
</evidence>
<dbReference type="Pfam" id="PF13490">
    <property type="entry name" value="zf-HC2"/>
    <property type="match status" value="1"/>
</dbReference>
<protein>
    <submittedName>
        <fullName evidence="2">Zf-HC2 domain-containing protein</fullName>
    </submittedName>
</protein>